<feature type="transmembrane region" description="Helical" evidence="9">
    <location>
        <begin position="178"/>
        <end position="202"/>
    </location>
</feature>
<dbReference type="SUPFAM" id="SSF81321">
    <property type="entry name" value="Family A G protein-coupled receptor-like"/>
    <property type="match status" value="1"/>
</dbReference>
<keyword evidence="5 9" id="KW-0472">Membrane</keyword>
<evidence type="ECO:0000256" key="9">
    <source>
        <dbReference type="SAM" id="Phobius"/>
    </source>
</evidence>
<evidence type="ECO:0000313" key="12">
    <source>
        <dbReference type="EMBL" id="ELU15647.1"/>
    </source>
</evidence>
<reference evidence="13" key="3">
    <citation type="submission" date="2015-06" db="UniProtKB">
        <authorList>
            <consortium name="EnsemblMetazoa"/>
        </authorList>
    </citation>
    <scope>IDENTIFICATION</scope>
</reference>
<dbReference type="Gene3D" id="1.20.1070.10">
    <property type="entry name" value="Rhodopsin 7-helix transmembrane proteins"/>
    <property type="match status" value="1"/>
</dbReference>
<evidence type="ECO:0000256" key="10">
    <source>
        <dbReference type="SAM" id="SignalP"/>
    </source>
</evidence>
<dbReference type="Pfam" id="PF00001">
    <property type="entry name" value="7tm_1"/>
    <property type="match status" value="1"/>
</dbReference>
<dbReference type="PRINTS" id="PR00237">
    <property type="entry name" value="GPCRRHODOPSN"/>
</dbReference>
<keyword evidence="7 8" id="KW-0807">Transducer</keyword>
<evidence type="ECO:0000313" key="14">
    <source>
        <dbReference type="Proteomes" id="UP000014760"/>
    </source>
</evidence>
<dbReference type="EMBL" id="KB293691">
    <property type="protein sequence ID" value="ELU15647.1"/>
    <property type="molecule type" value="Genomic_DNA"/>
</dbReference>
<feature type="transmembrane region" description="Helical" evidence="9">
    <location>
        <begin position="280"/>
        <end position="308"/>
    </location>
</feature>
<keyword evidence="2 8" id="KW-0812">Transmembrane</keyword>
<reference evidence="12 14" key="2">
    <citation type="journal article" date="2013" name="Nature">
        <title>Insights into bilaterian evolution from three spiralian genomes.</title>
        <authorList>
            <person name="Simakov O."/>
            <person name="Marletaz F."/>
            <person name="Cho S.J."/>
            <person name="Edsinger-Gonzales E."/>
            <person name="Havlak P."/>
            <person name="Hellsten U."/>
            <person name="Kuo D.H."/>
            <person name="Larsson T."/>
            <person name="Lv J."/>
            <person name="Arendt D."/>
            <person name="Savage R."/>
            <person name="Osoegawa K."/>
            <person name="de Jong P."/>
            <person name="Grimwood J."/>
            <person name="Chapman J.A."/>
            <person name="Shapiro H."/>
            <person name="Aerts A."/>
            <person name="Otillar R.P."/>
            <person name="Terry A.Y."/>
            <person name="Boore J.L."/>
            <person name="Grigoriev I.V."/>
            <person name="Lindberg D.R."/>
            <person name="Seaver E.C."/>
            <person name="Weisblat D.A."/>
            <person name="Putnam N.H."/>
            <person name="Rokhsar D.S."/>
        </authorList>
    </citation>
    <scope>NUCLEOTIDE SEQUENCE</scope>
    <source>
        <strain evidence="12 14">I ESC-2004</strain>
    </source>
</reference>
<dbReference type="InterPro" id="IPR017452">
    <property type="entry name" value="GPCR_Rhodpsn_7TM"/>
</dbReference>
<reference evidence="14" key="1">
    <citation type="submission" date="2012-12" db="EMBL/GenBank/DDBJ databases">
        <authorList>
            <person name="Hellsten U."/>
            <person name="Grimwood J."/>
            <person name="Chapman J.A."/>
            <person name="Shapiro H."/>
            <person name="Aerts A."/>
            <person name="Otillar R.P."/>
            <person name="Terry A.Y."/>
            <person name="Boore J.L."/>
            <person name="Simakov O."/>
            <person name="Marletaz F."/>
            <person name="Cho S.-J."/>
            <person name="Edsinger-Gonzales E."/>
            <person name="Havlak P."/>
            <person name="Kuo D.-H."/>
            <person name="Larsson T."/>
            <person name="Lv J."/>
            <person name="Arendt D."/>
            <person name="Savage R."/>
            <person name="Osoegawa K."/>
            <person name="de Jong P."/>
            <person name="Lindberg D.R."/>
            <person name="Seaver E.C."/>
            <person name="Weisblat D.A."/>
            <person name="Putnam N.H."/>
            <person name="Grigoriev I.V."/>
            <person name="Rokhsar D.S."/>
        </authorList>
    </citation>
    <scope>NUCLEOTIDE SEQUENCE</scope>
    <source>
        <strain evidence="14">I ESC-2004</strain>
    </source>
</reference>
<feature type="transmembrane region" description="Helical" evidence="9">
    <location>
        <begin position="94"/>
        <end position="114"/>
    </location>
</feature>
<gene>
    <name evidence="12" type="ORF">CAPTEDRAFT_187122</name>
</gene>
<evidence type="ECO:0000256" key="3">
    <source>
        <dbReference type="ARBA" id="ARBA00022989"/>
    </source>
</evidence>
<evidence type="ECO:0000256" key="2">
    <source>
        <dbReference type="ARBA" id="ARBA00022692"/>
    </source>
</evidence>
<sequence length="435" mass="48801">MKTVLVFYLLLSAHFRPSIAYRTTTDQDSTVELQTFPDNIRPTFDPYQLWMQSLAKVKAIEFVVTLVIGTLGVIGNLLILVVTVHYNYIGIPQVYMATLAISDLCIAVFGLWRVLADNLYFLSDGVYWFCVHTYFPVIGLDAAASITASLTAMALSLDRYLALKYPMKHSEYWPVDKAKILTVTVGLISLIFGITYPLRYYISTTRTPGKNMLPPEWTSLGENQAFTKTSVCVEFFFRFALPVVVMAVTNTATMAIIHKSDKFRRSMSKYTQSTINTPKCLTMTVGIVIIFFITNLPKACFMMDFIIFQYSHSAQFNTSFITFAYGGNLLAKLNSIVNIIVYFTLDSEFRATLLKSLRISGRRPVEAACNIAIAASLQNATGRDHPNPPQHASEAQLNVFVPVEEENTCFQDTRLSADDTFWGVSTVSCQETQVI</sequence>
<dbReference type="OrthoDB" id="6126859at2759"/>
<dbReference type="CDD" id="cd14978">
    <property type="entry name" value="7tmA_FMRFamide_R-like"/>
    <property type="match status" value="1"/>
</dbReference>
<dbReference type="STRING" id="283909.R7VAU1"/>
<feature type="domain" description="G-protein coupled receptors family 1 profile" evidence="11">
    <location>
        <begin position="75"/>
        <end position="342"/>
    </location>
</feature>
<dbReference type="AlphaFoldDB" id="R7VAU1"/>
<evidence type="ECO:0000256" key="6">
    <source>
        <dbReference type="ARBA" id="ARBA00023170"/>
    </source>
</evidence>
<evidence type="ECO:0000256" key="8">
    <source>
        <dbReference type="RuleBase" id="RU000688"/>
    </source>
</evidence>
<comment type="subcellular location">
    <subcellularLocation>
        <location evidence="1">Membrane</location>
        <topology evidence="1">Multi-pass membrane protein</topology>
    </subcellularLocation>
</comment>
<dbReference type="PROSITE" id="PS00237">
    <property type="entry name" value="G_PROTEIN_RECEP_F1_1"/>
    <property type="match status" value="1"/>
</dbReference>
<feature type="chain" id="PRO_5008788855" description="G-protein coupled receptors family 1 profile domain-containing protein" evidence="10">
    <location>
        <begin position="21"/>
        <end position="435"/>
    </location>
</feature>
<keyword evidence="3 9" id="KW-1133">Transmembrane helix</keyword>
<feature type="signal peptide" evidence="10">
    <location>
        <begin position="1"/>
        <end position="20"/>
    </location>
</feature>
<dbReference type="HOGENOM" id="CLU_009579_38_1_1"/>
<evidence type="ECO:0000256" key="1">
    <source>
        <dbReference type="ARBA" id="ARBA00004141"/>
    </source>
</evidence>
<comment type="similarity">
    <text evidence="8">Belongs to the G-protein coupled receptor 1 family.</text>
</comment>
<dbReference type="GO" id="GO:0005886">
    <property type="term" value="C:plasma membrane"/>
    <property type="evidence" value="ECO:0007669"/>
    <property type="project" value="TreeGrafter"/>
</dbReference>
<keyword evidence="4 8" id="KW-0297">G-protein coupled receptor</keyword>
<feature type="transmembrane region" description="Helical" evidence="9">
    <location>
        <begin position="134"/>
        <end position="157"/>
    </location>
</feature>
<feature type="transmembrane region" description="Helical" evidence="9">
    <location>
        <begin position="320"/>
        <end position="345"/>
    </location>
</feature>
<keyword evidence="14" id="KW-1185">Reference proteome</keyword>
<dbReference type="EnsemblMetazoa" id="CapteT187122">
    <property type="protein sequence ID" value="CapteP187122"/>
    <property type="gene ID" value="CapteG187122"/>
</dbReference>
<dbReference type="PANTHER" id="PTHR24243:SF224">
    <property type="entry name" value="G-PROTEIN COUPLED RECEPTOR 19-RELATED"/>
    <property type="match status" value="1"/>
</dbReference>
<evidence type="ECO:0000256" key="4">
    <source>
        <dbReference type="ARBA" id="ARBA00023040"/>
    </source>
</evidence>
<dbReference type="EMBL" id="AMQN01004512">
    <property type="status" value="NOT_ANNOTATED_CDS"/>
    <property type="molecule type" value="Genomic_DNA"/>
</dbReference>
<keyword evidence="10" id="KW-0732">Signal</keyword>
<dbReference type="InterPro" id="IPR000276">
    <property type="entry name" value="GPCR_Rhodpsn"/>
</dbReference>
<keyword evidence="6 8" id="KW-0675">Receptor</keyword>
<evidence type="ECO:0000256" key="7">
    <source>
        <dbReference type="ARBA" id="ARBA00023224"/>
    </source>
</evidence>
<accession>R7VAU1</accession>
<organism evidence="12">
    <name type="scientific">Capitella teleta</name>
    <name type="common">Polychaete worm</name>
    <dbReference type="NCBI Taxonomy" id="283909"/>
    <lineage>
        <taxon>Eukaryota</taxon>
        <taxon>Metazoa</taxon>
        <taxon>Spiralia</taxon>
        <taxon>Lophotrochozoa</taxon>
        <taxon>Annelida</taxon>
        <taxon>Polychaeta</taxon>
        <taxon>Sedentaria</taxon>
        <taxon>Scolecida</taxon>
        <taxon>Capitellidae</taxon>
        <taxon>Capitella</taxon>
    </lineage>
</organism>
<feature type="transmembrane region" description="Helical" evidence="9">
    <location>
        <begin position="235"/>
        <end position="259"/>
    </location>
</feature>
<name>R7VAU1_CAPTE</name>
<dbReference type="PANTHER" id="PTHR24243">
    <property type="entry name" value="G-PROTEIN COUPLED RECEPTOR"/>
    <property type="match status" value="1"/>
</dbReference>
<evidence type="ECO:0000259" key="11">
    <source>
        <dbReference type="PROSITE" id="PS50262"/>
    </source>
</evidence>
<proteinExistence type="inferred from homology"/>
<evidence type="ECO:0000256" key="5">
    <source>
        <dbReference type="ARBA" id="ARBA00023136"/>
    </source>
</evidence>
<protein>
    <recommendedName>
        <fullName evidence="11">G-protein coupled receptors family 1 profile domain-containing protein</fullName>
    </recommendedName>
</protein>
<evidence type="ECO:0000313" key="13">
    <source>
        <dbReference type="EnsemblMetazoa" id="CapteP187122"/>
    </source>
</evidence>
<feature type="transmembrane region" description="Helical" evidence="9">
    <location>
        <begin position="59"/>
        <end position="82"/>
    </location>
</feature>
<dbReference type="GO" id="GO:0004930">
    <property type="term" value="F:G protein-coupled receptor activity"/>
    <property type="evidence" value="ECO:0007669"/>
    <property type="project" value="UniProtKB-KW"/>
</dbReference>
<dbReference type="PROSITE" id="PS50262">
    <property type="entry name" value="G_PROTEIN_RECEP_F1_2"/>
    <property type="match status" value="1"/>
</dbReference>
<dbReference type="Proteomes" id="UP000014760">
    <property type="component" value="Unassembled WGS sequence"/>
</dbReference>